<evidence type="ECO:0000256" key="10">
    <source>
        <dbReference type="ARBA" id="ARBA00030956"/>
    </source>
</evidence>
<dbReference type="InterPro" id="IPR036095">
    <property type="entry name" value="PTS_EIIB-like_sf"/>
</dbReference>
<dbReference type="InterPro" id="IPR013011">
    <property type="entry name" value="PTS_EIIB_2"/>
</dbReference>
<accession>A0ABU0DXF5</accession>
<keyword evidence="7" id="KW-0598">Phosphotransferase system</keyword>
<name>A0ABU0DXF5_9FIRM</name>
<keyword evidence="8" id="KW-0418">Kinase</keyword>
<dbReference type="InterPro" id="IPR002178">
    <property type="entry name" value="PTS_EIIA_type-2_dom"/>
</dbReference>
<dbReference type="Gene3D" id="3.40.50.2300">
    <property type="match status" value="1"/>
</dbReference>
<evidence type="ECO:0000259" key="13">
    <source>
        <dbReference type="PROSITE" id="PS51099"/>
    </source>
</evidence>
<dbReference type="InterPro" id="IPR016152">
    <property type="entry name" value="PTrfase/Anion_transptr"/>
</dbReference>
<dbReference type="PROSITE" id="PS51094">
    <property type="entry name" value="PTS_EIIA_TYPE_2"/>
    <property type="match status" value="1"/>
</dbReference>
<dbReference type="RefSeq" id="WP_307404349.1">
    <property type="nucleotide sequence ID" value="NZ_JAUSUR010000001.1"/>
</dbReference>
<dbReference type="PANTHER" id="PTHR30181:SF2">
    <property type="entry name" value="PTS SYSTEM MANNITOL-SPECIFIC EIICBA COMPONENT"/>
    <property type="match status" value="1"/>
</dbReference>
<proteinExistence type="predicted"/>
<keyword evidence="15" id="KW-1185">Reference proteome</keyword>
<evidence type="ECO:0000256" key="3">
    <source>
        <dbReference type="ARBA" id="ARBA00022448"/>
    </source>
</evidence>
<keyword evidence="3" id="KW-0813">Transport</keyword>
<evidence type="ECO:0000256" key="2">
    <source>
        <dbReference type="ARBA" id="ARBA00014783"/>
    </source>
</evidence>
<keyword evidence="6" id="KW-0808">Transferase</keyword>
<evidence type="ECO:0000313" key="14">
    <source>
        <dbReference type="EMBL" id="MDQ0359324.1"/>
    </source>
</evidence>
<evidence type="ECO:0000256" key="11">
    <source>
        <dbReference type="ARBA" id="ARBA00030962"/>
    </source>
</evidence>
<evidence type="ECO:0000313" key="15">
    <source>
        <dbReference type="Proteomes" id="UP001230220"/>
    </source>
</evidence>
<dbReference type="PANTHER" id="PTHR30181">
    <property type="entry name" value="MANNITOL PERMEASE IIC COMPONENT"/>
    <property type="match status" value="1"/>
</dbReference>
<protein>
    <recommendedName>
        <fullName evidence="2">Mannitol-specific phosphotransferase enzyme IIA component</fullName>
    </recommendedName>
    <alternativeName>
        <fullName evidence="10">EIIA</fullName>
    </alternativeName>
    <alternativeName>
        <fullName evidence="11">EIII</fullName>
    </alternativeName>
    <alternativeName>
        <fullName evidence="9">PTS system mannitol-specific EIIA component</fullName>
    </alternativeName>
</protein>
<dbReference type="InterPro" id="IPR050893">
    <property type="entry name" value="Sugar_PTS"/>
</dbReference>
<evidence type="ECO:0000259" key="12">
    <source>
        <dbReference type="PROSITE" id="PS51094"/>
    </source>
</evidence>
<keyword evidence="4" id="KW-0597">Phosphoprotein</keyword>
<dbReference type="SUPFAM" id="SSF52794">
    <property type="entry name" value="PTS system IIB component-like"/>
    <property type="match status" value="1"/>
</dbReference>
<organism evidence="14 15">
    <name type="scientific">Breznakia pachnodae</name>
    <dbReference type="NCBI Taxonomy" id="265178"/>
    <lineage>
        <taxon>Bacteria</taxon>
        <taxon>Bacillati</taxon>
        <taxon>Bacillota</taxon>
        <taxon>Erysipelotrichia</taxon>
        <taxon>Erysipelotrichales</taxon>
        <taxon>Erysipelotrichaceae</taxon>
        <taxon>Breznakia</taxon>
    </lineage>
</organism>
<evidence type="ECO:0000256" key="8">
    <source>
        <dbReference type="ARBA" id="ARBA00022777"/>
    </source>
</evidence>
<feature type="domain" description="PTS EIIB type-2" evidence="13">
    <location>
        <begin position="4"/>
        <end position="98"/>
    </location>
</feature>
<dbReference type="PROSITE" id="PS51099">
    <property type="entry name" value="PTS_EIIB_TYPE_2"/>
    <property type="match status" value="1"/>
</dbReference>
<sequence length="238" mass="26667">MKELNIYFVCDAGMGSSALGASMLQRKLRNSGLSEKVHNCGLNEIPEAIDILISHQMFYKQLKERYPDKLILKVDGFAGEDVYERIVEEIMKETNKKAVLAKEQIRVECPSVTNVEAIKAVGNLLLDAGYIEEPYIVGMLNRDASLTTYIGNDLAIPHGEYEVKEYVKKTGLAVMIYPDGIDWDGNLVRVVIGIAATNNDHMQILQNIASKLCEMETVDNLVASNDIDYIYQILTEEE</sequence>
<dbReference type="Proteomes" id="UP001230220">
    <property type="component" value="Unassembled WGS sequence"/>
</dbReference>
<feature type="domain" description="PTS EIIA type-2" evidence="12">
    <location>
        <begin position="98"/>
        <end position="237"/>
    </location>
</feature>
<reference evidence="14 15" key="1">
    <citation type="submission" date="2023-07" db="EMBL/GenBank/DDBJ databases">
        <title>Genomic Encyclopedia of Type Strains, Phase IV (KMG-IV): sequencing the most valuable type-strain genomes for metagenomic binning, comparative biology and taxonomic classification.</title>
        <authorList>
            <person name="Goeker M."/>
        </authorList>
    </citation>
    <scope>NUCLEOTIDE SEQUENCE [LARGE SCALE GENOMIC DNA]</scope>
    <source>
        <strain evidence="14 15">DSM 16784</strain>
    </source>
</reference>
<dbReference type="EMBL" id="JAUSUR010000001">
    <property type="protein sequence ID" value="MDQ0359324.1"/>
    <property type="molecule type" value="Genomic_DNA"/>
</dbReference>
<dbReference type="CDD" id="cd00211">
    <property type="entry name" value="PTS_IIA_fru"/>
    <property type="match status" value="1"/>
</dbReference>
<dbReference type="SUPFAM" id="SSF55804">
    <property type="entry name" value="Phoshotransferase/anion transport protein"/>
    <property type="match status" value="1"/>
</dbReference>
<evidence type="ECO:0000256" key="5">
    <source>
        <dbReference type="ARBA" id="ARBA00022597"/>
    </source>
</evidence>
<dbReference type="Pfam" id="PF00359">
    <property type="entry name" value="PTS_EIIA_2"/>
    <property type="match status" value="1"/>
</dbReference>
<evidence type="ECO:0000256" key="7">
    <source>
        <dbReference type="ARBA" id="ARBA00022683"/>
    </source>
</evidence>
<keyword evidence="5" id="KW-0762">Sugar transport</keyword>
<evidence type="ECO:0000256" key="9">
    <source>
        <dbReference type="ARBA" id="ARBA00029908"/>
    </source>
</evidence>
<dbReference type="PROSITE" id="PS00372">
    <property type="entry name" value="PTS_EIIA_TYPE_2_HIS"/>
    <property type="match status" value="1"/>
</dbReference>
<comment type="function">
    <text evidence="1">The phosphoenolpyruvate-dependent sugar phosphotransferase system (sugar PTS), a major carbohydrate active transport system, catalyzes the phosphorylation of incoming sugar substrates concomitantly with their translocation across the cell membrane. The enzyme II CmtAB PTS system is involved in D-mannitol transport.</text>
</comment>
<evidence type="ECO:0000256" key="1">
    <source>
        <dbReference type="ARBA" id="ARBA00002434"/>
    </source>
</evidence>
<gene>
    <name evidence="14" type="ORF">J2S15_000055</name>
</gene>
<comment type="caution">
    <text evidence="14">The sequence shown here is derived from an EMBL/GenBank/DDBJ whole genome shotgun (WGS) entry which is preliminary data.</text>
</comment>
<dbReference type="Gene3D" id="3.40.930.10">
    <property type="entry name" value="Mannitol-specific EII, Chain A"/>
    <property type="match status" value="1"/>
</dbReference>
<evidence type="ECO:0000256" key="6">
    <source>
        <dbReference type="ARBA" id="ARBA00022679"/>
    </source>
</evidence>
<evidence type="ECO:0000256" key="4">
    <source>
        <dbReference type="ARBA" id="ARBA00022553"/>
    </source>
</evidence>